<gene>
    <name evidence="6" type="ORF">DV520_01895</name>
</gene>
<dbReference type="Pfam" id="PF03466">
    <property type="entry name" value="LysR_substrate"/>
    <property type="match status" value="1"/>
</dbReference>
<dbReference type="OrthoDB" id="9803714at2"/>
<dbReference type="PRINTS" id="PR00039">
    <property type="entry name" value="HTHLYSR"/>
</dbReference>
<evidence type="ECO:0000256" key="1">
    <source>
        <dbReference type="ARBA" id="ARBA00009437"/>
    </source>
</evidence>
<evidence type="ECO:0000256" key="2">
    <source>
        <dbReference type="ARBA" id="ARBA00023015"/>
    </source>
</evidence>
<reference evidence="6 7" key="1">
    <citation type="submission" date="2018-07" db="EMBL/GenBank/DDBJ databases">
        <title>GABA Modulating Bacteria of the Human Gut Microbiota.</title>
        <authorList>
            <person name="Strandwitz P."/>
            <person name="Kim K.H."/>
            <person name="Terekhova D."/>
            <person name="Liu J.K."/>
            <person name="Sharma A."/>
            <person name="Levering J."/>
            <person name="Mcdonald D."/>
            <person name="Dietrich D."/>
            <person name="Ramadhar T.R."/>
            <person name="Lekbua A."/>
            <person name="Mroue N."/>
            <person name="Liston C."/>
            <person name="Stewart E.J."/>
            <person name="Dubin M.J."/>
            <person name="Zengler K."/>
            <person name="Knight R."/>
            <person name="Gilbert J.A."/>
            <person name="Clardy J."/>
            <person name="Lewis K."/>
        </authorList>
    </citation>
    <scope>NUCLEOTIDE SEQUENCE [LARGE SCALE GENOMIC DNA]</scope>
    <source>
        <strain evidence="6 7">KLE1738</strain>
    </source>
</reference>
<proteinExistence type="inferred from homology"/>
<feature type="domain" description="HTH lysR-type" evidence="5">
    <location>
        <begin position="14"/>
        <end position="71"/>
    </location>
</feature>
<name>A0A3E2B658_9FIRM</name>
<dbReference type="AlphaFoldDB" id="A0A3E2B658"/>
<keyword evidence="3" id="KW-0238">DNA-binding</keyword>
<dbReference type="InterPro" id="IPR036390">
    <property type="entry name" value="WH_DNA-bd_sf"/>
</dbReference>
<evidence type="ECO:0000313" key="6">
    <source>
        <dbReference type="EMBL" id="RFT07421.1"/>
    </source>
</evidence>
<organism evidence="6 7">
    <name type="scientific">Evtepia gabavorous</name>
    <dbReference type="NCBI Taxonomy" id="2211183"/>
    <lineage>
        <taxon>Bacteria</taxon>
        <taxon>Bacillati</taxon>
        <taxon>Bacillota</taxon>
        <taxon>Clostridia</taxon>
        <taxon>Eubacteriales</taxon>
        <taxon>Evtepia</taxon>
    </lineage>
</organism>
<dbReference type="Proteomes" id="UP000260649">
    <property type="component" value="Unassembled WGS sequence"/>
</dbReference>
<dbReference type="Pfam" id="PF00126">
    <property type="entry name" value="HTH_1"/>
    <property type="match status" value="1"/>
</dbReference>
<dbReference type="Gene3D" id="3.40.190.290">
    <property type="match status" value="1"/>
</dbReference>
<dbReference type="GO" id="GO:0003677">
    <property type="term" value="F:DNA binding"/>
    <property type="evidence" value="ECO:0007669"/>
    <property type="project" value="UniProtKB-KW"/>
</dbReference>
<keyword evidence="2" id="KW-0805">Transcription regulation</keyword>
<evidence type="ECO:0000259" key="5">
    <source>
        <dbReference type="PROSITE" id="PS50931"/>
    </source>
</evidence>
<comment type="similarity">
    <text evidence="1">Belongs to the LysR transcriptional regulatory family.</text>
</comment>
<dbReference type="SUPFAM" id="SSF46785">
    <property type="entry name" value="Winged helix' DNA-binding domain"/>
    <property type="match status" value="1"/>
</dbReference>
<dbReference type="InterPro" id="IPR036388">
    <property type="entry name" value="WH-like_DNA-bd_sf"/>
</dbReference>
<keyword evidence="4" id="KW-0804">Transcription</keyword>
<evidence type="ECO:0000256" key="3">
    <source>
        <dbReference type="ARBA" id="ARBA00023125"/>
    </source>
</evidence>
<dbReference type="PANTHER" id="PTHR30346">
    <property type="entry name" value="TRANSCRIPTIONAL DUAL REGULATOR HCAR-RELATED"/>
    <property type="match status" value="1"/>
</dbReference>
<dbReference type="InterPro" id="IPR005119">
    <property type="entry name" value="LysR_subst-bd"/>
</dbReference>
<dbReference type="Gene3D" id="1.10.10.10">
    <property type="entry name" value="Winged helix-like DNA-binding domain superfamily/Winged helix DNA-binding domain"/>
    <property type="match status" value="1"/>
</dbReference>
<dbReference type="InterPro" id="IPR000847">
    <property type="entry name" value="LysR_HTH_N"/>
</dbReference>
<evidence type="ECO:0000256" key="4">
    <source>
        <dbReference type="ARBA" id="ARBA00023163"/>
    </source>
</evidence>
<dbReference type="EMBL" id="QQRQ01000002">
    <property type="protein sequence ID" value="RFT07421.1"/>
    <property type="molecule type" value="Genomic_DNA"/>
</dbReference>
<keyword evidence="7" id="KW-1185">Reference proteome</keyword>
<sequence length="310" mass="34593">MNCGILIGKGVRFLNIDHLRYFLVLSQEMHYSRAAQRLNISQSGLSHAIAALEQELGVSLFQKSGRGIALGRYGAALLSQAQQIVALADSCLRHFQMLREGVGTLRLQTIPLLIIPTVTRLCRQFKQANPGCDFEFSTGMSSQVCQSVIQGKADIGFCSKILPDPQLVYAAIQRRAMVAAVPLDHPLARQDTVTLEETLPYPHVTYSWLSGQRDPVDRLFAPVRDRWHIAYQVEDANFILELVAQGFGITVLLDTPPVHRPDVKVLPLTHPVQESDFYIVRRSAPHPMGSVERFFDFCVAESQKETDPSL</sequence>
<dbReference type="FunFam" id="1.10.10.10:FF:000001">
    <property type="entry name" value="LysR family transcriptional regulator"/>
    <property type="match status" value="1"/>
</dbReference>
<protein>
    <submittedName>
        <fullName evidence="6">LysR family transcriptional regulator</fullName>
    </submittedName>
</protein>
<dbReference type="PANTHER" id="PTHR30346:SF28">
    <property type="entry name" value="HTH-TYPE TRANSCRIPTIONAL REGULATOR CYNR"/>
    <property type="match status" value="1"/>
</dbReference>
<dbReference type="SUPFAM" id="SSF53850">
    <property type="entry name" value="Periplasmic binding protein-like II"/>
    <property type="match status" value="1"/>
</dbReference>
<evidence type="ECO:0000313" key="7">
    <source>
        <dbReference type="Proteomes" id="UP000260649"/>
    </source>
</evidence>
<accession>A0A3E2B658</accession>
<comment type="caution">
    <text evidence="6">The sequence shown here is derived from an EMBL/GenBank/DDBJ whole genome shotgun (WGS) entry which is preliminary data.</text>
</comment>
<dbReference type="GO" id="GO:0032993">
    <property type="term" value="C:protein-DNA complex"/>
    <property type="evidence" value="ECO:0007669"/>
    <property type="project" value="TreeGrafter"/>
</dbReference>
<dbReference type="GO" id="GO:0003700">
    <property type="term" value="F:DNA-binding transcription factor activity"/>
    <property type="evidence" value="ECO:0007669"/>
    <property type="project" value="InterPro"/>
</dbReference>
<dbReference type="PROSITE" id="PS50931">
    <property type="entry name" value="HTH_LYSR"/>
    <property type="match status" value="1"/>
</dbReference>